<evidence type="ECO:0000256" key="1">
    <source>
        <dbReference type="SAM" id="MobiDB-lite"/>
    </source>
</evidence>
<dbReference type="PANTHER" id="PTHR23101">
    <property type="entry name" value="RAB GDP/GTP EXCHANGE FACTOR"/>
    <property type="match status" value="1"/>
</dbReference>
<evidence type="ECO:0000313" key="2">
    <source>
        <dbReference type="EMBL" id="PIO69262.1"/>
    </source>
</evidence>
<evidence type="ECO:0000313" key="3">
    <source>
        <dbReference type="Proteomes" id="UP000230423"/>
    </source>
</evidence>
<dbReference type="GO" id="GO:0031267">
    <property type="term" value="F:small GTPase binding"/>
    <property type="evidence" value="ECO:0007669"/>
    <property type="project" value="TreeGrafter"/>
</dbReference>
<accession>A0A2G9UHQ5</accession>
<dbReference type="EMBL" id="KZ346726">
    <property type="protein sequence ID" value="PIO69262.1"/>
    <property type="molecule type" value="Genomic_DNA"/>
</dbReference>
<dbReference type="InterPro" id="IPR045046">
    <property type="entry name" value="Vps9-like"/>
</dbReference>
<dbReference type="Gene3D" id="1.20.1050.80">
    <property type="entry name" value="VPS9 domain"/>
    <property type="match status" value="2"/>
</dbReference>
<dbReference type="AlphaFoldDB" id="A0A2G9UHQ5"/>
<sequence length="238" mass="27347">MENIRNLDDSSQECKVKVDDVIAEVEKYICICCYNNLFCARSVRNLLDDAIAEMIDINSHRRSDEKLECLVRCSHKIFEALKESGYFFTNLSCALQFVQDMNYASLKMERSEFEAYTSGDLVPPLNMMNCGCNQALGSMEESLVRVRELIERQHALSSRIDEIERRLSFEGAEMAEEFRKVMATYPSQEYQKLKEQIAREEKETMEVCSLTSMLSRSSRSSGESEEPIKEQATNTATE</sequence>
<organism evidence="2 3">
    <name type="scientific">Teladorsagia circumcincta</name>
    <name type="common">Brown stomach worm</name>
    <name type="synonym">Ostertagia circumcincta</name>
    <dbReference type="NCBI Taxonomy" id="45464"/>
    <lineage>
        <taxon>Eukaryota</taxon>
        <taxon>Metazoa</taxon>
        <taxon>Ecdysozoa</taxon>
        <taxon>Nematoda</taxon>
        <taxon>Chromadorea</taxon>
        <taxon>Rhabditida</taxon>
        <taxon>Rhabditina</taxon>
        <taxon>Rhabditomorpha</taxon>
        <taxon>Strongyloidea</taxon>
        <taxon>Trichostrongylidae</taxon>
        <taxon>Teladorsagia</taxon>
    </lineage>
</organism>
<dbReference type="GO" id="GO:0005085">
    <property type="term" value="F:guanyl-nucleotide exchange factor activity"/>
    <property type="evidence" value="ECO:0007669"/>
    <property type="project" value="InterPro"/>
</dbReference>
<dbReference type="Gene3D" id="1.10.246.120">
    <property type="match status" value="1"/>
</dbReference>
<proteinExistence type="predicted"/>
<dbReference type="GO" id="GO:0005829">
    <property type="term" value="C:cytosol"/>
    <property type="evidence" value="ECO:0007669"/>
    <property type="project" value="TreeGrafter"/>
</dbReference>
<dbReference type="GO" id="GO:0030139">
    <property type="term" value="C:endocytic vesicle"/>
    <property type="evidence" value="ECO:0007669"/>
    <property type="project" value="TreeGrafter"/>
</dbReference>
<reference evidence="2 3" key="1">
    <citation type="submission" date="2015-09" db="EMBL/GenBank/DDBJ databases">
        <title>Draft genome of the parasitic nematode Teladorsagia circumcincta isolate WARC Sus (inbred).</title>
        <authorList>
            <person name="Mitreva M."/>
        </authorList>
    </citation>
    <scope>NUCLEOTIDE SEQUENCE [LARGE SCALE GENOMIC DNA]</scope>
    <source>
        <strain evidence="2 3">S</strain>
    </source>
</reference>
<gene>
    <name evidence="2" type="ORF">TELCIR_08926</name>
</gene>
<protein>
    <submittedName>
        <fullName evidence="2">Uncharacterized protein</fullName>
    </submittedName>
</protein>
<dbReference type="GO" id="GO:0016192">
    <property type="term" value="P:vesicle-mediated transport"/>
    <property type="evidence" value="ECO:0007669"/>
    <property type="project" value="InterPro"/>
</dbReference>
<name>A0A2G9UHQ5_TELCI</name>
<feature type="region of interest" description="Disordered" evidence="1">
    <location>
        <begin position="208"/>
        <end position="238"/>
    </location>
</feature>
<dbReference type="PANTHER" id="PTHR23101:SF122">
    <property type="entry name" value="RABAPTIN-5-ASSOCIATED EXCHANGE FACTOR FOR RAB5"/>
    <property type="match status" value="1"/>
</dbReference>
<dbReference type="InterPro" id="IPR037191">
    <property type="entry name" value="VPS9_dom_sf"/>
</dbReference>
<dbReference type="OrthoDB" id="300289at2759"/>
<dbReference type="Proteomes" id="UP000230423">
    <property type="component" value="Unassembled WGS sequence"/>
</dbReference>
<dbReference type="SUPFAM" id="SSF109993">
    <property type="entry name" value="VPS9 domain"/>
    <property type="match status" value="1"/>
</dbReference>
<keyword evidence="3" id="KW-1185">Reference proteome</keyword>
<feature type="compositionally biased region" description="Low complexity" evidence="1">
    <location>
        <begin position="209"/>
        <end position="221"/>
    </location>
</feature>